<reference evidence="3 4" key="1">
    <citation type="submission" date="2023-03" db="EMBL/GenBank/DDBJ databases">
        <title>Roseibium porphyridii sp. nov. and Roseibium rhodosorbium sp. nov. isolated from marine algae, Porphyridium cruentum and Rhodosorus marinus, respectively.</title>
        <authorList>
            <person name="Lee M.W."/>
            <person name="Choi B.J."/>
            <person name="Lee J.K."/>
            <person name="Choi D.G."/>
            <person name="Baek J.H."/>
            <person name="Bayburt H."/>
            <person name="Kim J.M."/>
            <person name="Han D.M."/>
            <person name="Kim K.H."/>
            <person name="Jeon C.O."/>
        </authorList>
    </citation>
    <scope>NUCLEOTIDE SEQUENCE [LARGE SCALE GENOMIC DNA]</scope>
    <source>
        <strain evidence="3 4">KMA01</strain>
    </source>
</reference>
<feature type="domain" description="Microcystin LR degradation protein MlrC N-terminal" evidence="2">
    <location>
        <begin position="2"/>
        <end position="279"/>
    </location>
</feature>
<evidence type="ECO:0000313" key="3">
    <source>
        <dbReference type="EMBL" id="WFE87725.1"/>
    </source>
</evidence>
<dbReference type="Proteomes" id="UP001209803">
    <property type="component" value="Chromosome"/>
</dbReference>
<gene>
    <name evidence="3" type="ORF">K1718_16325</name>
</gene>
<evidence type="ECO:0000259" key="2">
    <source>
        <dbReference type="Pfam" id="PF07364"/>
    </source>
</evidence>
<protein>
    <submittedName>
        <fullName evidence="3">M81 family metallopeptidase</fullName>
    </submittedName>
</protein>
<evidence type="ECO:0000259" key="1">
    <source>
        <dbReference type="Pfam" id="PF07171"/>
    </source>
</evidence>
<proteinExistence type="predicted"/>
<accession>A0ABY8F314</accession>
<feature type="domain" description="Microcystin LR degradation protein MlrC C-terminal" evidence="1">
    <location>
        <begin position="289"/>
        <end position="449"/>
    </location>
</feature>
<sequence>MKVAVGGIHTECSTYSPLIQTADDFKIVRGEDLMREAGLASGRFAEITFQPLFHARSVPGGPVDAACYQSFKRDFLKQLEDSLPVDGVLLIMHGAMHVVGLDDAEGDWISAVRKIVGPNPPIAVSYDLHGNLTQKIIDQIDIFCAYRTAPHIDIQETHQRAANLLIDQLNGGPKRCVAWVPVPVLHPGERTSTEDEPMKSLYTGLPLFDASHGVEDSNLMVGYVWADTERATASAVVTGTDPAATKKAAELIAAGYWNNRENCRFGVPTKSLEDCLADARDCKTHPFILADSGDNPTGGGVGDRTDVLHLWLEKGMEGGVFAGIADPEAVEAAWWSEIDTELDLMIGGAHGSSCPTVACQAKVQLKRGDPDTKSRELLLEVAKNLVILSEFRRPFHKLDDFKAFGIDPTSALYLIVKSGYLSPELAPIACPPRMALTNGAVNQDIRALQNEQRQSPSFPFQQDFDWLPTARLSARVANKAS</sequence>
<dbReference type="InterPro" id="IPR010799">
    <property type="entry name" value="MlrC_C"/>
</dbReference>
<dbReference type="InterPro" id="IPR015995">
    <property type="entry name" value="MlrC_N"/>
</dbReference>
<name>A0ABY8F314_9HYPH</name>
<dbReference type="EMBL" id="CP120863">
    <property type="protein sequence ID" value="WFE87725.1"/>
    <property type="molecule type" value="Genomic_DNA"/>
</dbReference>
<dbReference type="Pfam" id="PF07364">
    <property type="entry name" value="DUF1485"/>
    <property type="match status" value="1"/>
</dbReference>
<dbReference type="RefSeq" id="WP_265681537.1">
    <property type="nucleotide sequence ID" value="NZ_CP120863.1"/>
</dbReference>
<evidence type="ECO:0000313" key="4">
    <source>
        <dbReference type="Proteomes" id="UP001209803"/>
    </source>
</evidence>
<keyword evidence="4" id="KW-1185">Reference proteome</keyword>
<dbReference type="Pfam" id="PF07171">
    <property type="entry name" value="MlrC_C"/>
    <property type="match status" value="1"/>
</dbReference>
<organism evidence="3 4">
    <name type="scientific">Roseibium porphyridii</name>
    <dbReference type="NCBI Taxonomy" id="2866279"/>
    <lineage>
        <taxon>Bacteria</taxon>
        <taxon>Pseudomonadati</taxon>
        <taxon>Pseudomonadota</taxon>
        <taxon>Alphaproteobacteria</taxon>
        <taxon>Hyphomicrobiales</taxon>
        <taxon>Stappiaceae</taxon>
        <taxon>Roseibium</taxon>
    </lineage>
</organism>